<organism evidence="2 3">
    <name type="scientific">Sphingomonas longa</name>
    <dbReference type="NCBI Taxonomy" id="2778730"/>
    <lineage>
        <taxon>Bacteria</taxon>
        <taxon>Pseudomonadati</taxon>
        <taxon>Pseudomonadota</taxon>
        <taxon>Alphaproteobacteria</taxon>
        <taxon>Sphingomonadales</taxon>
        <taxon>Sphingomonadaceae</taxon>
        <taxon>Sphingomonas</taxon>
    </lineage>
</organism>
<feature type="transmembrane region" description="Helical" evidence="1">
    <location>
        <begin position="115"/>
        <end position="138"/>
    </location>
</feature>
<keyword evidence="3" id="KW-1185">Reference proteome</keyword>
<reference evidence="2 3" key="1">
    <citation type="submission" date="2020-12" db="EMBL/GenBank/DDBJ databases">
        <title>Sphingomonas sp.</title>
        <authorList>
            <person name="Kim M.K."/>
        </authorList>
    </citation>
    <scope>NUCLEOTIDE SEQUENCE [LARGE SCALE GENOMIC DNA]</scope>
    <source>
        <strain evidence="2 3">BT552</strain>
    </source>
</reference>
<proteinExistence type="predicted"/>
<evidence type="ECO:0000313" key="2">
    <source>
        <dbReference type="EMBL" id="MBM6576636.1"/>
    </source>
</evidence>
<evidence type="ECO:0008006" key="4">
    <source>
        <dbReference type="Google" id="ProtNLM"/>
    </source>
</evidence>
<gene>
    <name evidence="2" type="ORF">ILT43_09640</name>
</gene>
<keyword evidence="1" id="KW-0472">Membrane</keyword>
<protein>
    <recommendedName>
        <fullName evidence="4">Sugar transporter</fullName>
    </recommendedName>
</protein>
<keyword evidence="1" id="KW-0812">Transmembrane</keyword>
<evidence type="ECO:0000256" key="1">
    <source>
        <dbReference type="SAM" id="Phobius"/>
    </source>
</evidence>
<keyword evidence="1" id="KW-1133">Transmembrane helix</keyword>
<comment type="caution">
    <text evidence="2">The sequence shown here is derived from an EMBL/GenBank/DDBJ whole genome shotgun (WGS) entry which is preliminary data.</text>
</comment>
<feature type="transmembrane region" description="Helical" evidence="1">
    <location>
        <begin position="9"/>
        <end position="30"/>
    </location>
</feature>
<dbReference type="Proteomes" id="UP000763641">
    <property type="component" value="Unassembled WGS sequence"/>
</dbReference>
<feature type="transmembrane region" description="Helical" evidence="1">
    <location>
        <begin position="60"/>
        <end position="79"/>
    </location>
</feature>
<dbReference type="EMBL" id="JAFEMC010000002">
    <property type="protein sequence ID" value="MBM6576636.1"/>
    <property type="molecule type" value="Genomic_DNA"/>
</dbReference>
<feature type="transmembrane region" description="Helical" evidence="1">
    <location>
        <begin position="86"/>
        <end position="109"/>
    </location>
</feature>
<accession>A0ABS2D6T6</accession>
<evidence type="ECO:0000313" key="3">
    <source>
        <dbReference type="Proteomes" id="UP000763641"/>
    </source>
</evidence>
<name>A0ABS2D6T6_9SPHN</name>
<sequence length="144" mass="15486">MAGWTKTPLWFRTLAVLLILWGAMGVFAWVQHMRLGAEAMGPATVYDRGLYASLPGWYDWVYLIAVGAGLVGAAMLLLGSALARPMFAASLIGVVVMFGWMFLATDIIAVKGVPLATGFPVVIFAIAVLQLWLAGMAVRRGWIG</sequence>
<dbReference type="RefSeq" id="WP_204198740.1">
    <property type="nucleotide sequence ID" value="NZ_JAFEMC010000002.1"/>
</dbReference>